<evidence type="ECO:0000313" key="2">
    <source>
        <dbReference type="EMBL" id="BDH78692.1"/>
    </source>
</evidence>
<proteinExistence type="predicted"/>
<sequence>MVSLGVLIEKRWGPAAVILGFLAGFISAYLCIIWGLVIFGFNIMYIISPLLAGFIETMIARERYGKSTGAISALLTFIIINLYGWFIPATRIDPTKEPVTLCLITLIAIVLTLQAAFPTLVNYILIVTLKGSIYGFIQFLGRLGLIKAPETGYHRVTESLDDLQMEMPLVSVPGVNGNRIKSYMGLVADEAVAEEVRYKGRFANLIRIIEPPSPHRYKLAEARGDAVSVMLDRAASMGANAVVEVIIDYVSVGGLQGGAVIVTATGTAVVVHEDV</sequence>
<dbReference type="PANTHER" id="PTHR34068">
    <property type="entry name" value="UPF0145 PROTEIN YBJQ"/>
    <property type="match status" value="1"/>
</dbReference>
<dbReference type="Proteomes" id="UP000831817">
    <property type="component" value="Chromosome"/>
</dbReference>
<dbReference type="PANTHER" id="PTHR34068:SF1">
    <property type="entry name" value="UPF0145 PROTEIN YBJQ"/>
    <property type="match status" value="1"/>
</dbReference>
<organism evidence="2 3">
    <name type="scientific">Methanothermobacter tenebrarum</name>
    <dbReference type="NCBI Taxonomy" id="680118"/>
    <lineage>
        <taxon>Archaea</taxon>
        <taxon>Methanobacteriati</taxon>
        <taxon>Methanobacteriota</taxon>
        <taxon>Methanomada group</taxon>
        <taxon>Methanobacteria</taxon>
        <taxon>Methanobacteriales</taxon>
        <taxon>Methanobacteriaceae</taxon>
        <taxon>Methanothermobacter</taxon>
    </lineage>
</organism>
<keyword evidence="1" id="KW-1133">Transmembrane helix</keyword>
<dbReference type="Gene3D" id="3.30.110.70">
    <property type="entry name" value="Hypothetical protein apc22750. Chain B"/>
    <property type="match status" value="1"/>
</dbReference>
<evidence type="ECO:0000313" key="3">
    <source>
        <dbReference type="Proteomes" id="UP000831817"/>
    </source>
</evidence>
<feature type="transmembrane region" description="Helical" evidence="1">
    <location>
        <begin position="43"/>
        <end position="61"/>
    </location>
</feature>
<keyword evidence="3" id="KW-1185">Reference proteome</keyword>
<reference evidence="2 3" key="1">
    <citation type="submission" date="2022-04" db="EMBL/GenBank/DDBJ databases">
        <title>Complete genome of Methanothermobacter tenebrarum strain RMAS.</title>
        <authorList>
            <person name="Nakamura K."/>
            <person name="Oshima K."/>
            <person name="Hattori M."/>
            <person name="Kamagata Y."/>
            <person name="Takamizawa K."/>
        </authorList>
    </citation>
    <scope>NUCLEOTIDE SEQUENCE [LARGE SCALE GENOMIC DNA]</scope>
    <source>
        <strain evidence="2 3">RMAS</strain>
    </source>
</reference>
<dbReference type="RefSeq" id="WP_248564571.1">
    <property type="nucleotide sequence ID" value="NZ_AP025698.1"/>
</dbReference>
<feature type="transmembrane region" description="Helical" evidence="1">
    <location>
        <begin position="67"/>
        <end position="87"/>
    </location>
</feature>
<dbReference type="GeneID" id="71964565"/>
<evidence type="ECO:0000256" key="1">
    <source>
        <dbReference type="SAM" id="Phobius"/>
    </source>
</evidence>
<protein>
    <recommendedName>
        <fullName evidence="4">Heavy metal-binding domain-containing protein</fullName>
    </recommendedName>
</protein>
<gene>
    <name evidence="2" type="ORF">MTTB_00710</name>
</gene>
<keyword evidence="1" id="KW-0472">Membrane</keyword>
<dbReference type="InterPro" id="IPR002765">
    <property type="entry name" value="UPF0145_YbjQ-like"/>
</dbReference>
<evidence type="ECO:0008006" key="4">
    <source>
        <dbReference type="Google" id="ProtNLM"/>
    </source>
</evidence>
<dbReference type="SUPFAM" id="SSF117782">
    <property type="entry name" value="YbjQ-like"/>
    <property type="match status" value="1"/>
</dbReference>
<accession>A0ABM7YBT7</accession>
<feature type="transmembrane region" description="Helical" evidence="1">
    <location>
        <begin position="12"/>
        <end position="36"/>
    </location>
</feature>
<keyword evidence="1" id="KW-0812">Transmembrane</keyword>
<dbReference type="EMBL" id="AP025698">
    <property type="protein sequence ID" value="BDH78692.1"/>
    <property type="molecule type" value="Genomic_DNA"/>
</dbReference>
<name>A0ABM7YBT7_9EURY</name>
<dbReference type="InterPro" id="IPR035439">
    <property type="entry name" value="UPF0145_dom_sf"/>
</dbReference>
<feature type="transmembrane region" description="Helical" evidence="1">
    <location>
        <begin position="99"/>
        <end position="117"/>
    </location>
</feature>
<dbReference type="Pfam" id="PF01906">
    <property type="entry name" value="YbjQ_1"/>
    <property type="match status" value="1"/>
</dbReference>